<organism evidence="1 2">
    <name type="scientific">Anabaenopsis elenkinii CCIBt3563</name>
    <dbReference type="NCBI Taxonomy" id="2779889"/>
    <lineage>
        <taxon>Bacteria</taxon>
        <taxon>Bacillati</taxon>
        <taxon>Cyanobacteriota</taxon>
        <taxon>Cyanophyceae</taxon>
        <taxon>Nostocales</taxon>
        <taxon>Nodulariaceae</taxon>
        <taxon>Anabaenopsis</taxon>
    </lineage>
</organism>
<evidence type="ECO:0008006" key="3">
    <source>
        <dbReference type="Google" id="ProtNLM"/>
    </source>
</evidence>
<dbReference type="Proteomes" id="UP000593846">
    <property type="component" value="Chromosome"/>
</dbReference>
<dbReference type="GO" id="GO:0000272">
    <property type="term" value="P:polysaccharide catabolic process"/>
    <property type="evidence" value="ECO:0007669"/>
    <property type="project" value="InterPro"/>
</dbReference>
<accession>A0A7S6RDU0</accession>
<dbReference type="InterPro" id="IPR018247">
    <property type="entry name" value="EF_Hand_1_Ca_BS"/>
</dbReference>
<reference evidence="2" key="1">
    <citation type="submission" date="2020-10" db="EMBL/GenBank/DDBJ databases">
        <title>Genome-based taxonomic classification of the species Anabaenopsis elenkinii.</title>
        <authorList>
            <person name="Delbaje E."/>
            <person name="Andreote A.P.D."/>
            <person name="Pellegrinetti T.A."/>
            <person name="Cruz R.B."/>
            <person name="Branco L.H.Z."/>
            <person name="Fiore M.F."/>
        </authorList>
    </citation>
    <scope>NUCLEOTIDE SEQUENCE [LARGE SCALE GENOMIC DNA]</scope>
    <source>
        <strain evidence="2">CCIBt3563</strain>
    </source>
</reference>
<proteinExistence type="predicted"/>
<evidence type="ECO:0000313" key="1">
    <source>
        <dbReference type="EMBL" id="QOV22925.1"/>
    </source>
</evidence>
<evidence type="ECO:0000313" key="2">
    <source>
        <dbReference type="Proteomes" id="UP000593846"/>
    </source>
</evidence>
<dbReference type="AlphaFoldDB" id="A0A7S6RDU0"/>
<dbReference type="EMBL" id="CP063311">
    <property type="protein sequence ID" value="QOV22925.1"/>
    <property type="molecule type" value="Genomic_DNA"/>
</dbReference>
<name>A0A7S6RDU0_9CYAN</name>
<gene>
    <name evidence="1" type="ORF">IM676_00740</name>
</gene>
<keyword evidence="2" id="KW-1185">Reference proteome</keyword>
<dbReference type="KEGG" id="aee:IM676_00740"/>
<feature type="non-terminal residue" evidence="1">
    <location>
        <position position="1"/>
    </location>
</feature>
<dbReference type="Gene3D" id="1.10.1330.10">
    <property type="entry name" value="Dockerin domain"/>
    <property type="match status" value="1"/>
</dbReference>
<dbReference type="RefSeq" id="WP_200988536.1">
    <property type="nucleotide sequence ID" value="NZ_CP063311.1"/>
</dbReference>
<sequence length="334" mass="35699">VAGSSYTKLTTITLPSSPIEGVNSGYLFLVTDIYNNQLETDENNNVSAVAIDFKLPDLLSQLVITPESPNVRLGQGQITLNYRLDNLNDTEIPSVDFSIYFDSSELNINTTDINLSSSVGTIVGDKIIIDDTGDTDDNPNTDKKLIFTISPLQTTDSDNLFLNIPFTTTSGFDGETQVNFAASSRNPNVDVLGVPSVTVGRSATDIDGNGRVTGADLLFIDQYLLLRNNPNVDAILQSSFNLFSTETVGATNTTGAALRSAIANGVNNLAFDVDGNGQVTGGDIFLIRQGLLLKNNPNVNAILQTTFNLFTSELTGPRNTGAEINAFISDLLLG</sequence>
<dbReference type="PROSITE" id="PS00018">
    <property type="entry name" value="EF_HAND_1"/>
    <property type="match status" value="2"/>
</dbReference>
<dbReference type="InterPro" id="IPR036439">
    <property type="entry name" value="Dockerin_dom_sf"/>
</dbReference>
<protein>
    <recommendedName>
        <fullName evidence="3">Dockerin domain-containing protein</fullName>
    </recommendedName>
</protein>